<name>A0AA40M440_CLONO</name>
<keyword evidence="2" id="KW-1185">Reference proteome</keyword>
<organism evidence="1 2">
    <name type="scientific">Clostridium novyi B str. ATCC 27606</name>
    <dbReference type="NCBI Taxonomy" id="1443123"/>
    <lineage>
        <taxon>Bacteria</taxon>
        <taxon>Bacillati</taxon>
        <taxon>Bacillota</taxon>
        <taxon>Clostridia</taxon>
        <taxon>Eubacteriales</taxon>
        <taxon>Clostridiaceae</taxon>
        <taxon>Clostridium</taxon>
    </lineage>
</organism>
<comment type="caution">
    <text evidence="1">The sequence shown here is derived from an EMBL/GenBank/DDBJ whole genome shotgun (WGS) entry which is preliminary data.</text>
</comment>
<geneLocation type="plasmid" evidence="1 2">
    <name>p4Cn27606</name>
</geneLocation>
<reference evidence="2" key="1">
    <citation type="journal article" date="2014" name="PLoS ONE">
        <title>Plasmidome interchange between Clostridium botulinum, Clostridium novyi and Clostridium haemolyticum converts strains of independent lineages into distinctly different pathogens.</title>
        <authorList>
            <person name="Skarin H."/>
            <person name="Segerman B."/>
        </authorList>
    </citation>
    <scope>NUCLEOTIDE SEQUENCE [LARGE SCALE GENOMIC DNA]</scope>
    <source>
        <strain evidence="2">ATCC 27606</strain>
    </source>
</reference>
<dbReference type="EMBL" id="JENW01000168">
    <property type="protein sequence ID" value="KEI11389.1"/>
    <property type="molecule type" value="Genomic_DNA"/>
</dbReference>
<proteinExistence type="predicted"/>
<accession>A0AA40M440</accession>
<dbReference type="Proteomes" id="UP000027770">
    <property type="component" value="Plasmid p4Cn27606"/>
</dbReference>
<protein>
    <submittedName>
        <fullName evidence="1">Uncharacterized protein</fullName>
    </submittedName>
</protein>
<evidence type="ECO:0000313" key="1">
    <source>
        <dbReference type="EMBL" id="KEI11389.1"/>
    </source>
</evidence>
<sequence length="52" mass="6011">MEKNSSIDIRDNKTIEKSIKVGAKPCHPKNFIGFLRKTKALEVFQYFKPSRA</sequence>
<keyword evidence="1" id="KW-0614">Plasmid</keyword>
<evidence type="ECO:0000313" key="2">
    <source>
        <dbReference type="Proteomes" id="UP000027770"/>
    </source>
</evidence>
<gene>
    <name evidence="1" type="ORF">Z959_p0089</name>
</gene>
<dbReference type="AlphaFoldDB" id="A0AA40M440"/>